<dbReference type="EMBL" id="BAAAVI010000094">
    <property type="protein sequence ID" value="GAA2908139.1"/>
    <property type="molecule type" value="Genomic_DNA"/>
</dbReference>
<gene>
    <name evidence="1" type="ORF">GCM10010517_74570</name>
</gene>
<keyword evidence="2" id="KW-1185">Reference proteome</keyword>
<evidence type="ECO:0000313" key="2">
    <source>
        <dbReference type="Proteomes" id="UP001500831"/>
    </source>
</evidence>
<accession>A0ABN3W9J4</accession>
<organism evidence="1 2">
    <name type="scientific">Streptosporangium fragile</name>
    <dbReference type="NCBI Taxonomy" id="46186"/>
    <lineage>
        <taxon>Bacteria</taxon>
        <taxon>Bacillati</taxon>
        <taxon>Actinomycetota</taxon>
        <taxon>Actinomycetes</taxon>
        <taxon>Streptosporangiales</taxon>
        <taxon>Streptosporangiaceae</taxon>
        <taxon>Streptosporangium</taxon>
    </lineage>
</organism>
<sequence length="82" mass="8824">MGISTETVHPWVDFPWVTLKSSTPGATLRWFFTGAALVPSGNAEEGNRELACSASAGIAVVVSATAANPTTRRRDMYISPRW</sequence>
<protein>
    <submittedName>
        <fullName evidence="1">Uncharacterized protein</fullName>
    </submittedName>
</protein>
<name>A0ABN3W9J4_9ACTN</name>
<comment type="caution">
    <text evidence="1">The sequence shown here is derived from an EMBL/GenBank/DDBJ whole genome shotgun (WGS) entry which is preliminary data.</text>
</comment>
<proteinExistence type="predicted"/>
<evidence type="ECO:0000313" key="1">
    <source>
        <dbReference type="EMBL" id="GAA2908139.1"/>
    </source>
</evidence>
<dbReference type="Proteomes" id="UP001500831">
    <property type="component" value="Unassembled WGS sequence"/>
</dbReference>
<reference evidence="1 2" key="1">
    <citation type="journal article" date="2019" name="Int. J. Syst. Evol. Microbiol.">
        <title>The Global Catalogue of Microorganisms (GCM) 10K type strain sequencing project: providing services to taxonomists for standard genome sequencing and annotation.</title>
        <authorList>
            <consortium name="The Broad Institute Genomics Platform"/>
            <consortium name="The Broad Institute Genome Sequencing Center for Infectious Disease"/>
            <person name="Wu L."/>
            <person name="Ma J."/>
        </authorList>
    </citation>
    <scope>NUCLEOTIDE SEQUENCE [LARGE SCALE GENOMIC DNA]</scope>
    <source>
        <strain evidence="1 2">JCM 6242</strain>
    </source>
</reference>